<dbReference type="AlphaFoldDB" id="A0A9E2BF02"/>
<protein>
    <recommendedName>
        <fullName evidence="3">DUF4330 domain-containing protein</fullName>
    </recommendedName>
</protein>
<organism evidence="1 2">
    <name type="scientific">Psychracetigena formicireducens</name>
    <dbReference type="NCBI Taxonomy" id="2986056"/>
    <lineage>
        <taxon>Bacteria</taxon>
        <taxon>Bacillati</taxon>
        <taxon>Candidatus Lithacetigenota</taxon>
        <taxon>Candidatus Psychracetigena</taxon>
    </lineage>
</organism>
<name>A0A9E2BF02_PSYF1</name>
<dbReference type="InterPro" id="IPR025480">
    <property type="entry name" value="DUF4330"/>
</dbReference>
<evidence type="ECO:0000313" key="1">
    <source>
        <dbReference type="EMBL" id="MBT9144380.1"/>
    </source>
</evidence>
<dbReference type="Pfam" id="PF14221">
    <property type="entry name" value="DUF4330"/>
    <property type="match status" value="1"/>
</dbReference>
<sequence>MSKKKFNLLDAVIVLIILIGLALGGYKVFYQPPVENVAFTPQIVEALSLHQFPEVVENFALGDKIIDATGREVMEIVEIAVEDSFMTVFAADGKIHWSRHPTMKSLRFKARIIVPTPAGVLVYNRIPIKAGARVPLETNRGRIEVTILSVNPHP</sequence>
<reference evidence="1 2" key="1">
    <citation type="journal article" date="2021" name="bioRxiv">
        <title>Unique metabolic strategies in Hadean analogues reveal hints for primordial physiology.</title>
        <authorList>
            <person name="Nobu M.K."/>
            <person name="Nakai R."/>
            <person name="Tamazawa S."/>
            <person name="Mori H."/>
            <person name="Toyoda A."/>
            <person name="Ijiri A."/>
            <person name="Suzuki S."/>
            <person name="Kurokawa K."/>
            <person name="Kamagata Y."/>
            <person name="Tamaki H."/>
        </authorList>
    </citation>
    <scope>NUCLEOTIDE SEQUENCE [LARGE SCALE GENOMIC DNA]</scope>
    <source>
        <strain evidence="1">BS525</strain>
    </source>
</reference>
<comment type="caution">
    <text evidence="1">The sequence shown here is derived from an EMBL/GenBank/DDBJ whole genome shotgun (WGS) entry which is preliminary data.</text>
</comment>
<evidence type="ECO:0008006" key="3">
    <source>
        <dbReference type="Google" id="ProtNLM"/>
    </source>
</evidence>
<proteinExistence type="predicted"/>
<evidence type="ECO:0000313" key="2">
    <source>
        <dbReference type="Proteomes" id="UP000811545"/>
    </source>
</evidence>
<dbReference type="EMBL" id="QLTW01000006">
    <property type="protein sequence ID" value="MBT9144380.1"/>
    <property type="molecule type" value="Genomic_DNA"/>
</dbReference>
<dbReference type="Proteomes" id="UP000811545">
    <property type="component" value="Unassembled WGS sequence"/>
</dbReference>
<accession>A0A9E2BF02</accession>
<gene>
    <name evidence="1" type="ORF">DDT42_00219</name>
</gene>